<proteinExistence type="predicted"/>
<reference evidence="1" key="1">
    <citation type="submission" date="2023-04" db="EMBL/GenBank/DDBJ databases">
        <title>Draft Genome sequencing of Naganishia species isolated from polar environments using Oxford Nanopore Technology.</title>
        <authorList>
            <person name="Leo P."/>
            <person name="Venkateswaran K."/>
        </authorList>
    </citation>
    <scope>NUCLEOTIDE SEQUENCE</scope>
    <source>
        <strain evidence="1">MNA-CCFEE 5423</strain>
    </source>
</reference>
<name>A0ACC2VIH3_9TREE</name>
<evidence type="ECO:0000313" key="1">
    <source>
        <dbReference type="EMBL" id="KAJ9099188.1"/>
    </source>
</evidence>
<organism evidence="1 2">
    <name type="scientific">Naganishia friedmannii</name>
    <dbReference type="NCBI Taxonomy" id="89922"/>
    <lineage>
        <taxon>Eukaryota</taxon>
        <taxon>Fungi</taxon>
        <taxon>Dikarya</taxon>
        <taxon>Basidiomycota</taxon>
        <taxon>Agaricomycotina</taxon>
        <taxon>Tremellomycetes</taxon>
        <taxon>Filobasidiales</taxon>
        <taxon>Filobasidiaceae</taxon>
        <taxon>Naganishia</taxon>
    </lineage>
</organism>
<gene>
    <name evidence="1" type="ORF">QFC21_004068</name>
</gene>
<dbReference type="EMBL" id="JASBWT010000013">
    <property type="protein sequence ID" value="KAJ9099188.1"/>
    <property type="molecule type" value="Genomic_DNA"/>
</dbReference>
<comment type="caution">
    <text evidence="1">The sequence shown here is derived from an EMBL/GenBank/DDBJ whole genome shotgun (WGS) entry which is preliminary data.</text>
</comment>
<sequence length="973" mass="104978">MAEPIRDRPIQGIKLKLKLPSAAAAAAASSTADQIAGVPNTAVPTRPKIKLNVGKPPITTLPVPSKVTADGTSQVQTGESALAKHETGGSVQAQGKSEGTVVQQPSTELLHTEDPPSAPNSDSLVGSGHEKDGKHPDGGPMKGVERSLNLETEGKASKALPESGTENGPPRDIKAEKDVNTSETSVTTAVEPSSLPANPTASVTFVIPKRETNTPAPVAGNVTPMDHERSVSVMTAPANDSVPDQKPSMDGKSATGTMTPGLFSASVANSDTGTPLGLDDDGMDETGATATTPGGGTPGPSSLMAGAGKVVLQGKGRPYLRAKKPLKEVLKRILADIRRKDVYGLFLDPVDEEEFPGYLDMIGGRENAMDLATMEDKIDAGRYKTMDQFETDVDKMIRAAQVFNPDDSLVHREAGKIKTLAEKHIVKSRPIIWTPSPSPEPVLANIGTSAGRRIKGTGRMSSGIGTGGGGTPMDVGTPASGGGGRSVSPSAVGLGGADGKRSVSAIIDQLQPHQVIPEQMMDYPPNSDLALTVGWYLTGGKRFRSRKEQRAKEKWDGQWREWYTSGDRNLREADDLLDLFSQGFTSGTRPAETLMTPKTIDWSDESMRATEVWQPAPTYTGFEHEERPPSIPMRPVGHLDYGRYQHLPSGYGYPDTKPVRFERDEFVAKVKLDLRPPELGPASWAAAPWLRPGEDPVRYLKAMATGEDVAGEAYLRSVDKFVKGAEEGAKRNWSVMRDVADGKGRDRKRIKLEPSTVEMRQSAASVADLPFALSKSLSEYVGNNWRGGVFNQRPQRTIDLTAEAYKLVTHERPRKPVGKTDLAAPMATDSTPMDAHTFELSIIKALVQDILRKLPLRQEVLDWSARGEGLDLAALLHAVQDFAATGPGGGPPTTAADRGKWFADSLRYTGDMIVQESRRLEAKRRNAKVQTAENGKVDVQVEKDDEDLVRLREIRLNLASPFSLRLFLTRSYR</sequence>
<protein>
    <submittedName>
        <fullName evidence="1">Uncharacterized protein</fullName>
    </submittedName>
</protein>
<accession>A0ACC2VIH3</accession>
<keyword evidence="2" id="KW-1185">Reference proteome</keyword>
<dbReference type="Proteomes" id="UP001227268">
    <property type="component" value="Unassembled WGS sequence"/>
</dbReference>
<evidence type="ECO:0000313" key="2">
    <source>
        <dbReference type="Proteomes" id="UP001227268"/>
    </source>
</evidence>